<reference evidence="2 3" key="1">
    <citation type="submission" date="2018-12" db="EMBL/GenBank/DDBJ databases">
        <title>Legionella sp,whole genome shotgun sequence.</title>
        <authorList>
            <person name="Wu H."/>
        </authorList>
    </citation>
    <scope>NUCLEOTIDE SEQUENCE [LARGE SCALE GENOMIC DNA]</scope>
    <source>
        <strain evidence="3">km714</strain>
    </source>
</reference>
<dbReference type="Pfam" id="PF11393">
    <property type="entry name" value="T4BSS_DotI_IcmL"/>
    <property type="match status" value="1"/>
</dbReference>
<keyword evidence="1" id="KW-0732">Signal</keyword>
<evidence type="ECO:0000313" key="2">
    <source>
        <dbReference type="EMBL" id="RUQ81741.1"/>
    </source>
</evidence>
<evidence type="ECO:0000313" key="3">
    <source>
        <dbReference type="Proteomes" id="UP000288012"/>
    </source>
</evidence>
<dbReference type="CDD" id="cd16385">
    <property type="entry name" value="IcmL"/>
    <property type="match status" value="1"/>
</dbReference>
<accession>A0A433JHP5</accession>
<dbReference type="Proteomes" id="UP000288012">
    <property type="component" value="Unassembled WGS sequence"/>
</dbReference>
<gene>
    <name evidence="2" type="ORF">EKM59_09770</name>
</gene>
<proteinExistence type="predicted"/>
<dbReference type="InterPro" id="IPR021055">
    <property type="entry name" value="T4BSS_IcmL/DotI"/>
</dbReference>
<sequence>MSYLKKVLFGFLGCFFYLNAWAETIVNPALSVWVNEAIVSTYTYDYKNFLQRQKEIARYFTSQGWINYSKAFTESKLPETVQKNAYEVSAVAAMPPEITGLRDNHWRAVMPLLVVYKNPQYVQKQMLAVSIEFTAVPKGQGIRGLAIVSLQSKVIEPPCKCANESVGTAENAPSS</sequence>
<dbReference type="RefSeq" id="WP_127111464.1">
    <property type="nucleotide sequence ID" value="NZ_RZGR01000033.1"/>
</dbReference>
<dbReference type="AlphaFoldDB" id="A0A433JHP5"/>
<keyword evidence="3" id="KW-1185">Reference proteome</keyword>
<feature type="chain" id="PRO_5019441113" evidence="1">
    <location>
        <begin position="23"/>
        <end position="175"/>
    </location>
</feature>
<protein>
    <submittedName>
        <fullName evidence="2">Type IV secretion protein IcmL</fullName>
    </submittedName>
</protein>
<name>A0A433JHP5_9GAMM</name>
<feature type="signal peptide" evidence="1">
    <location>
        <begin position="1"/>
        <end position="22"/>
    </location>
</feature>
<comment type="caution">
    <text evidence="2">The sequence shown here is derived from an EMBL/GenBank/DDBJ whole genome shotgun (WGS) entry which is preliminary data.</text>
</comment>
<dbReference type="EMBL" id="RZGR01000033">
    <property type="protein sequence ID" value="RUQ81741.1"/>
    <property type="molecule type" value="Genomic_DNA"/>
</dbReference>
<evidence type="ECO:0000256" key="1">
    <source>
        <dbReference type="SAM" id="SignalP"/>
    </source>
</evidence>
<organism evidence="2 3">
    <name type="scientific">Legionella septentrionalis</name>
    <dbReference type="NCBI Taxonomy" id="2498109"/>
    <lineage>
        <taxon>Bacteria</taxon>
        <taxon>Pseudomonadati</taxon>
        <taxon>Pseudomonadota</taxon>
        <taxon>Gammaproteobacteria</taxon>
        <taxon>Legionellales</taxon>
        <taxon>Legionellaceae</taxon>
        <taxon>Legionella</taxon>
    </lineage>
</organism>